<dbReference type="EMBL" id="CP063845">
    <property type="protein sequence ID" value="UFP95287.1"/>
    <property type="molecule type" value="Genomic_DNA"/>
</dbReference>
<evidence type="ECO:0000313" key="2">
    <source>
        <dbReference type="Proteomes" id="UP001054846"/>
    </source>
</evidence>
<proteinExistence type="predicted"/>
<evidence type="ECO:0008006" key="3">
    <source>
        <dbReference type="Google" id="ProtNLM"/>
    </source>
</evidence>
<organism evidence="1 2">
    <name type="scientific">Gloeobacter morelensis MG652769</name>
    <dbReference type="NCBI Taxonomy" id="2781736"/>
    <lineage>
        <taxon>Bacteria</taxon>
        <taxon>Bacillati</taxon>
        <taxon>Cyanobacteriota</taxon>
        <taxon>Cyanophyceae</taxon>
        <taxon>Gloeobacterales</taxon>
        <taxon>Gloeobacteraceae</taxon>
        <taxon>Gloeobacter</taxon>
        <taxon>Gloeobacter morelensis</taxon>
    </lineage>
</organism>
<sequence length="148" mass="16226">MRRNCHGSTFTEALAAVAIAAVLAPATLIAVSSYRQSQIAAQYPVEMGRILAASRAFLKDHLRLPDLVTASATVDAELWRQYYHPPANLRRSVDQLLPDGLAYAVVRPYRPSGVTTEAFVGQIRITGSHCDRYDGDPAAACEYNVPFY</sequence>
<accession>A0ABY3PPE5</accession>
<gene>
    <name evidence="1" type="ORF">ISF26_03280</name>
</gene>
<dbReference type="Proteomes" id="UP001054846">
    <property type="component" value="Chromosome"/>
</dbReference>
<evidence type="ECO:0000313" key="1">
    <source>
        <dbReference type="EMBL" id="UFP95287.1"/>
    </source>
</evidence>
<protein>
    <recommendedName>
        <fullName evidence="3">Type II secretion system protein</fullName>
    </recommendedName>
</protein>
<reference evidence="1 2" key="1">
    <citation type="journal article" date="2021" name="Genome Biol. Evol.">
        <title>Complete Genome Sequencing of a Novel Gloeobacter Species from a Waterfall Cave in Mexico.</title>
        <authorList>
            <person name="Saw J.H."/>
            <person name="Cardona T."/>
            <person name="Montejano G."/>
        </authorList>
    </citation>
    <scope>NUCLEOTIDE SEQUENCE [LARGE SCALE GENOMIC DNA]</scope>
    <source>
        <strain evidence="1">MG652769</strain>
    </source>
</reference>
<keyword evidence="2" id="KW-1185">Reference proteome</keyword>
<name>A0ABY3PPE5_9CYAN</name>
<dbReference type="RefSeq" id="WP_230842513.1">
    <property type="nucleotide sequence ID" value="NZ_CP063845.1"/>
</dbReference>